<gene>
    <name evidence="1" type="ORF">DFQ04_3267</name>
</gene>
<reference evidence="1 2" key="1">
    <citation type="submission" date="2019-03" db="EMBL/GenBank/DDBJ databases">
        <title>Genomic Encyclopedia of Type Strains, Phase III (KMG-III): the genomes of soil and plant-associated and newly described type strains.</title>
        <authorList>
            <person name="Whitman W."/>
        </authorList>
    </citation>
    <scope>NUCLEOTIDE SEQUENCE [LARGE SCALE GENOMIC DNA]</scope>
    <source>
        <strain evidence="1 2">CECT 8446</strain>
    </source>
</reference>
<dbReference type="PROSITE" id="PS51257">
    <property type="entry name" value="PROKAR_LIPOPROTEIN"/>
    <property type="match status" value="1"/>
</dbReference>
<name>A0A4R6T472_9BACT</name>
<dbReference type="AlphaFoldDB" id="A0A4R6T472"/>
<evidence type="ECO:0008006" key="3">
    <source>
        <dbReference type="Google" id="ProtNLM"/>
    </source>
</evidence>
<comment type="caution">
    <text evidence="1">The sequence shown here is derived from an EMBL/GenBank/DDBJ whole genome shotgun (WGS) entry which is preliminary data.</text>
</comment>
<dbReference type="RefSeq" id="WP_133557755.1">
    <property type="nucleotide sequence ID" value="NZ_SNYF01000009.1"/>
</dbReference>
<sequence>MNKNILFLFVFLAIFSCKDEEDTSPDSTACAGTVCSATLGSGETAATIPSSAVGVFKTVVTFAEPTSPFKLGTKATFEVTKDQKLIVSIEGKDCITLTNPIWRFGATSGSGNYTFKDNCRDNVAYNLSFNTNGTFNEVNIENVSGPGFFGQFTVE</sequence>
<evidence type="ECO:0000313" key="1">
    <source>
        <dbReference type="EMBL" id="TDQ14677.1"/>
    </source>
</evidence>
<dbReference type="Proteomes" id="UP000294535">
    <property type="component" value="Unassembled WGS sequence"/>
</dbReference>
<keyword evidence="2" id="KW-1185">Reference proteome</keyword>
<proteinExistence type="predicted"/>
<organism evidence="1 2">
    <name type="scientific">Algoriphagus boseongensis</name>
    <dbReference type="NCBI Taxonomy" id="1442587"/>
    <lineage>
        <taxon>Bacteria</taxon>
        <taxon>Pseudomonadati</taxon>
        <taxon>Bacteroidota</taxon>
        <taxon>Cytophagia</taxon>
        <taxon>Cytophagales</taxon>
        <taxon>Cyclobacteriaceae</taxon>
        <taxon>Algoriphagus</taxon>
    </lineage>
</organism>
<accession>A0A4R6T472</accession>
<protein>
    <recommendedName>
        <fullName evidence="3">Lipoprotein</fullName>
    </recommendedName>
</protein>
<dbReference type="OrthoDB" id="825677at2"/>
<evidence type="ECO:0000313" key="2">
    <source>
        <dbReference type="Proteomes" id="UP000294535"/>
    </source>
</evidence>
<dbReference type="EMBL" id="SNYF01000009">
    <property type="protein sequence ID" value="TDQ14677.1"/>
    <property type="molecule type" value="Genomic_DNA"/>
</dbReference>